<dbReference type="RefSeq" id="WP_109670608.1">
    <property type="nucleotide sequence ID" value="NZ_QGGW01000012.1"/>
</dbReference>
<gene>
    <name evidence="8" type="ORF">C7455_11276</name>
</gene>
<dbReference type="InterPro" id="IPR022284">
    <property type="entry name" value="GPAT/DHAPAT"/>
</dbReference>
<dbReference type="EC" id="2.3.1.15" evidence="3"/>
<dbReference type="Pfam" id="PF01553">
    <property type="entry name" value="Acyltransferase"/>
    <property type="match status" value="1"/>
</dbReference>
<keyword evidence="9" id="KW-1185">Reference proteome</keyword>
<evidence type="ECO:0000256" key="4">
    <source>
        <dbReference type="ARBA" id="ARBA00013432"/>
    </source>
</evidence>
<dbReference type="PANTHER" id="PTHR12563">
    <property type="entry name" value="GLYCEROL-3-PHOSPHATE ACYLTRANSFERASE"/>
    <property type="match status" value="1"/>
</dbReference>
<evidence type="ECO:0000256" key="6">
    <source>
        <dbReference type="SAM" id="Phobius"/>
    </source>
</evidence>
<evidence type="ECO:0000313" key="8">
    <source>
        <dbReference type="EMBL" id="PWK57349.1"/>
    </source>
</evidence>
<organism evidence="8 9">
    <name type="scientific">Roseicyclus mahoneyensis</name>
    <dbReference type="NCBI Taxonomy" id="164332"/>
    <lineage>
        <taxon>Bacteria</taxon>
        <taxon>Pseudomonadati</taxon>
        <taxon>Pseudomonadota</taxon>
        <taxon>Alphaproteobacteria</taxon>
        <taxon>Rhodobacterales</taxon>
        <taxon>Roseobacteraceae</taxon>
        <taxon>Roseicyclus</taxon>
    </lineage>
</organism>
<comment type="subcellular location">
    <subcellularLocation>
        <location evidence="1">Endomembrane system</location>
        <topology evidence="1">Peripheral membrane protein</topology>
    </subcellularLocation>
</comment>
<evidence type="ECO:0000313" key="9">
    <source>
        <dbReference type="Proteomes" id="UP000245708"/>
    </source>
</evidence>
<dbReference type="EMBL" id="QGGW01000012">
    <property type="protein sequence ID" value="PWK57349.1"/>
    <property type="molecule type" value="Genomic_DNA"/>
</dbReference>
<reference evidence="8 9" key="1">
    <citation type="submission" date="2018-05" db="EMBL/GenBank/DDBJ databases">
        <title>Genomic Encyclopedia of Type Strains, Phase IV (KMG-IV): sequencing the most valuable type-strain genomes for metagenomic binning, comparative biology and taxonomic classification.</title>
        <authorList>
            <person name="Goeker M."/>
        </authorList>
    </citation>
    <scope>NUCLEOTIDE SEQUENCE [LARGE SCALE GENOMIC DNA]</scope>
    <source>
        <strain evidence="8 9">DSM 16097</strain>
    </source>
</reference>
<evidence type="ECO:0000256" key="1">
    <source>
        <dbReference type="ARBA" id="ARBA00004184"/>
    </source>
</evidence>
<dbReference type="GO" id="GO:0004366">
    <property type="term" value="F:glycerol-3-phosphate O-acyltransferase activity"/>
    <property type="evidence" value="ECO:0007669"/>
    <property type="project" value="UniProtKB-EC"/>
</dbReference>
<dbReference type="InterPro" id="IPR002123">
    <property type="entry name" value="Plipid/glycerol_acylTrfase"/>
</dbReference>
<evidence type="ECO:0000256" key="3">
    <source>
        <dbReference type="ARBA" id="ARBA00013113"/>
    </source>
</evidence>
<sequence length="472" mass="53782">MSSTVTLPIWLFILILLFAGVTFASHFLFPSVRWFLRRRLERAVDELNKRLKQPIQPFKLARRMDTIRRLIYDPEVAQAIADHARDNNIREDVAFQKAERYAREIVPGFSAFTYFGFAIRAARILSQSLYRVRLVHANDPALEAIPEDATVVFVMNHRSNMDYVLVTWLVAERSALAYAVGEWARVWPMRQLVRAMGGYFIRRRHNNALYRKVLARYVQMATEAGVTQAVFPEGGLSRTGHLAKPKLGLFSYILEGFRPGRSRDVVFVPVALNYDRVMEDKTLIDAHIQGTRRFRFSLRPIWRYLRRQLWNRLTGKYHRYGYAAVSFGEPLSLTAFMDSPHDDPAGALGLELMSRIATVMPVTPVPLVAHALHEGVRSVVALDALVRRRIEVAQAQGVTVHIPRDDIAYTIEAGLRALIERRILQRTGDRLRVPETGQGVDLIAFYAASVAHLLRDTPKEAQTPLDLKSVAT</sequence>
<dbReference type="GO" id="GO:0012505">
    <property type="term" value="C:endomembrane system"/>
    <property type="evidence" value="ECO:0007669"/>
    <property type="project" value="UniProtKB-SubCell"/>
</dbReference>
<name>A0A316G8N8_9RHOB</name>
<keyword evidence="8" id="KW-0012">Acyltransferase</keyword>
<keyword evidence="6" id="KW-0812">Transmembrane</keyword>
<keyword evidence="6" id="KW-1133">Transmembrane helix</keyword>
<dbReference type="Pfam" id="PF19277">
    <property type="entry name" value="GPAT_C"/>
    <property type="match status" value="1"/>
</dbReference>
<dbReference type="SMART" id="SM00563">
    <property type="entry name" value="PlsC"/>
    <property type="match status" value="1"/>
</dbReference>
<evidence type="ECO:0000259" key="7">
    <source>
        <dbReference type="SMART" id="SM00563"/>
    </source>
</evidence>
<evidence type="ECO:0000256" key="2">
    <source>
        <dbReference type="ARBA" id="ARBA00004765"/>
    </source>
</evidence>
<dbReference type="Proteomes" id="UP000245708">
    <property type="component" value="Unassembled WGS sequence"/>
</dbReference>
<dbReference type="PANTHER" id="PTHR12563:SF17">
    <property type="entry name" value="DIHYDROXYACETONE PHOSPHATE ACYLTRANSFERASE"/>
    <property type="match status" value="1"/>
</dbReference>
<keyword evidence="8" id="KW-0808">Transferase</keyword>
<feature type="transmembrane region" description="Helical" evidence="6">
    <location>
        <begin position="6"/>
        <end position="29"/>
    </location>
</feature>
<evidence type="ECO:0000256" key="5">
    <source>
        <dbReference type="ARBA" id="ARBA00048427"/>
    </source>
</evidence>
<feature type="domain" description="Phospholipid/glycerol acyltransferase" evidence="7">
    <location>
        <begin position="151"/>
        <end position="275"/>
    </location>
</feature>
<comment type="catalytic activity">
    <reaction evidence="5">
        <text>sn-glycerol 3-phosphate + an acyl-CoA = a 1-acyl-sn-glycero-3-phosphate + CoA</text>
        <dbReference type="Rhea" id="RHEA:15325"/>
        <dbReference type="ChEBI" id="CHEBI:57287"/>
        <dbReference type="ChEBI" id="CHEBI:57597"/>
        <dbReference type="ChEBI" id="CHEBI:57970"/>
        <dbReference type="ChEBI" id="CHEBI:58342"/>
        <dbReference type="EC" id="2.3.1.15"/>
    </reaction>
</comment>
<accession>A0A316G8N8</accession>
<dbReference type="SUPFAM" id="SSF69593">
    <property type="entry name" value="Glycerol-3-phosphate (1)-acyltransferase"/>
    <property type="match status" value="1"/>
</dbReference>
<comment type="pathway">
    <text evidence="2">Phospholipid metabolism; CDP-diacylglycerol biosynthesis; CDP-diacylglycerol from sn-glycerol 3-phosphate: step 1/3.</text>
</comment>
<dbReference type="UniPathway" id="UPA00557">
    <property type="reaction ID" value="UER00612"/>
</dbReference>
<dbReference type="InterPro" id="IPR045520">
    <property type="entry name" value="GPAT/DHAPAT_C"/>
</dbReference>
<proteinExistence type="predicted"/>
<protein>
    <recommendedName>
        <fullName evidence="4">Glycerol-3-phosphate acyltransferase</fullName>
        <ecNumber evidence="3">2.3.1.15</ecNumber>
    </recommendedName>
</protein>
<dbReference type="GO" id="GO:0016024">
    <property type="term" value="P:CDP-diacylglycerol biosynthetic process"/>
    <property type="evidence" value="ECO:0007669"/>
    <property type="project" value="UniProtKB-UniPathway"/>
</dbReference>
<comment type="caution">
    <text evidence="8">The sequence shown here is derived from an EMBL/GenBank/DDBJ whole genome shotgun (WGS) entry which is preliminary data.</text>
</comment>
<dbReference type="OrthoDB" id="335193at2"/>
<dbReference type="AlphaFoldDB" id="A0A316G8N8"/>
<keyword evidence="6" id="KW-0472">Membrane</keyword>